<dbReference type="InterPro" id="IPR005693">
    <property type="entry name" value="Mce"/>
</dbReference>
<keyword evidence="1" id="KW-1133">Transmembrane helix</keyword>
<feature type="domain" description="Mce/MlaD" evidence="2">
    <location>
        <begin position="39"/>
        <end position="112"/>
    </location>
</feature>
<name>A0A4V3CYR7_LABRH</name>
<dbReference type="InterPro" id="IPR003399">
    <property type="entry name" value="Mce/MlaD"/>
</dbReference>
<organism evidence="4 5">
    <name type="scientific">Labedaea rhizosphaerae</name>
    <dbReference type="NCBI Taxonomy" id="598644"/>
    <lineage>
        <taxon>Bacteria</taxon>
        <taxon>Bacillati</taxon>
        <taxon>Actinomycetota</taxon>
        <taxon>Actinomycetes</taxon>
        <taxon>Pseudonocardiales</taxon>
        <taxon>Pseudonocardiaceae</taxon>
        <taxon>Labedaea</taxon>
    </lineage>
</organism>
<dbReference type="AlphaFoldDB" id="A0A4V3CYR7"/>
<dbReference type="RefSeq" id="WP_133852542.1">
    <property type="nucleotide sequence ID" value="NZ_SNXZ01000005.1"/>
</dbReference>
<keyword evidence="5" id="KW-1185">Reference proteome</keyword>
<keyword evidence="1" id="KW-0812">Transmembrane</keyword>
<dbReference type="PANTHER" id="PTHR33371">
    <property type="entry name" value="INTERMEMBRANE PHOSPHOLIPID TRANSPORT SYSTEM BINDING PROTEIN MLAD-RELATED"/>
    <property type="match status" value="1"/>
</dbReference>
<sequence length="337" mass="35873">MTKPLKERNPALVGLIGFVLLAVLGLGVYFGPDVPLFSGTSYTAQFSEAAGLKVDDEVRIAGIKVGKVTDVDLEGDHVRVTFRVRDAWIGDRTTAAIKIKTLLGQKYLVLDPLGTHEQDPDTPIGRDRTIAPYDVTQAFQGLASTVGQIDTGQLAESFRVLSDTFKDSPTSVHTALTGLSALSKTISSRDEQLAKLLANTRAVSTTLADHNAQFAALITDGNTLLAEVDKRRTAIGQLLQGTKALAQQLTGLVADNQAQLRPALEHLDHVTTVLQKNQDNLSRALALAGSYYRLLGNATGNGHWVDGYLCGLLPVGANTKDCKPPAKVEAPLAGGGR</sequence>
<keyword evidence="1" id="KW-0472">Membrane</keyword>
<protein>
    <submittedName>
        <fullName evidence="4">Phospholipid/cholesterol/gamma-HCH transport system substrate-binding protein</fullName>
    </submittedName>
</protein>
<dbReference type="GO" id="GO:0005576">
    <property type="term" value="C:extracellular region"/>
    <property type="evidence" value="ECO:0007669"/>
    <property type="project" value="TreeGrafter"/>
</dbReference>
<evidence type="ECO:0000256" key="1">
    <source>
        <dbReference type="SAM" id="Phobius"/>
    </source>
</evidence>
<dbReference type="Pfam" id="PF02470">
    <property type="entry name" value="MlaD"/>
    <property type="match status" value="1"/>
</dbReference>
<accession>A0A4V3CYR7</accession>
<proteinExistence type="predicted"/>
<feature type="transmembrane region" description="Helical" evidence="1">
    <location>
        <begin position="12"/>
        <end position="31"/>
    </location>
</feature>
<gene>
    <name evidence="4" type="ORF">EV186_105400</name>
</gene>
<dbReference type="OrthoDB" id="5241191at2"/>
<dbReference type="PANTHER" id="PTHR33371:SF18">
    <property type="entry name" value="MCE-FAMILY PROTEIN MCE3C"/>
    <property type="match status" value="1"/>
</dbReference>
<evidence type="ECO:0000313" key="4">
    <source>
        <dbReference type="EMBL" id="TDP95168.1"/>
    </source>
</evidence>
<dbReference type="NCBIfam" id="TIGR00996">
    <property type="entry name" value="Mtu_fam_mce"/>
    <property type="match status" value="1"/>
</dbReference>
<dbReference type="InterPro" id="IPR024516">
    <property type="entry name" value="Mce_C"/>
</dbReference>
<reference evidence="4 5" key="1">
    <citation type="submission" date="2019-03" db="EMBL/GenBank/DDBJ databases">
        <title>Genomic Encyclopedia of Type Strains, Phase IV (KMG-IV): sequencing the most valuable type-strain genomes for metagenomic binning, comparative biology and taxonomic classification.</title>
        <authorList>
            <person name="Goeker M."/>
        </authorList>
    </citation>
    <scope>NUCLEOTIDE SEQUENCE [LARGE SCALE GENOMIC DNA]</scope>
    <source>
        <strain evidence="4 5">DSM 45361</strain>
    </source>
</reference>
<evidence type="ECO:0000259" key="2">
    <source>
        <dbReference type="Pfam" id="PF02470"/>
    </source>
</evidence>
<evidence type="ECO:0000259" key="3">
    <source>
        <dbReference type="Pfam" id="PF11887"/>
    </source>
</evidence>
<evidence type="ECO:0000313" key="5">
    <source>
        <dbReference type="Proteomes" id="UP000295444"/>
    </source>
</evidence>
<dbReference type="EMBL" id="SNXZ01000005">
    <property type="protein sequence ID" value="TDP95168.1"/>
    <property type="molecule type" value="Genomic_DNA"/>
</dbReference>
<dbReference type="PRINTS" id="PR01782">
    <property type="entry name" value="MCEVIRFACTOR"/>
</dbReference>
<dbReference type="Pfam" id="PF11887">
    <property type="entry name" value="Mce4_CUP1"/>
    <property type="match status" value="1"/>
</dbReference>
<dbReference type="InterPro" id="IPR052336">
    <property type="entry name" value="MlaD_Phospholipid_Transporter"/>
</dbReference>
<feature type="domain" description="Mammalian cell entry C-terminal" evidence="3">
    <location>
        <begin position="121"/>
        <end position="301"/>
    </location>
</feature>
<dbReference type="Proteomes" id="UP000295444">
    <property type="component" value="Unassembled WGS sequence"/>
</dbReference>
<comment type="caution">
    <text evidence="4">The sequence shown here is derived from an EMBL/GenBank/DDBJ whole genome shotgun (WGS) entry which is preliminary data.</text>
</comment>